<reference evidence="1" key="2">
    <citation type="submission" date="2020-03" db="EMBL/GenBank/DDBJ databases">
        <title>Walnut 2.0.</title>
        <authorList>
            <person name="Marrano A."/>
            <person name="Britton M."/>
            <person name="Zimin A.V."/>
            <person name="Zaini P.A."/>
            <person name="Workman R."/>
            <person name="Puiu D."/>
            <person name="Bianco L."/>
            <person name="Allen B.J."/>
            <person name="Troggio M."/>
            <person name="Leslie C.A."/>
            <person name="Timp W."/>
            <person name="Dendekar A."/>
            <person name="Salzberg S.L."/>
            <person name="Neale D.B."/>
        </authorList>
    </citation>
    <scope>NUCLEOTIDE SEQUENCE</scope>
    <source>
        <tissue evidence="1">Leaves</tissue>
    </source>
</reference>
<sequence>YLSPIPTVTTYTLSQTKMVGSLQVFSMKSPSSNLSFTKIKSLIHTLIYSHMCRIIRALSKAKTILVEIVKEIQHIQIIFPQDKNKNKKLFFGSFRLHYNWCSSHVVPVPAPVLNGLSDTHFYYDSTWNSVLYTGDQKGEDAGESQLSGYLRWLEEKVRDDNSTSDQEDVNDVDKLAEMFIANCHEKFRLEKEESYRRFQDMMARSI</sequence>
<reference evidence="1" key="1">
    <citation type="submission" date="2015-10" db="EMBL/GenBank/DDBJ databases">
        <authorList>
            <person name="Martinez-Garcia P.J."/>
            <person name="Crepeau M.W."/>
            <person name="Puiu D."/>
            <person name="Gonzalez-Ibeas D."/>
            <person name="Whalen J."/>
            <person name="Stevens K."/>
            <person name="Paul R."/>
            <person name="Butterfield T."/>
            <person name="Britton M."/>
            <person name="Reagan R."/>
            <person name="Chakraborty S."/>
            <person name="Walawage S.L."/>
            <person name="Vasquez-Gross H.A."/>
            <person name="Cardeno C."/>
            <person name="Famula R."/>
            <person name="Pratt K."/>
            <person name="Kuruganti S."/>
            <person name="Aradhya M.K."/>
            <person name="Leslie C.A."/>
            <person name="Dandekar A.M."/>
            <person name="Salzberg S.L."/>
            <person name="Wegrzyn J.L."/>
            <person name="Langley C.H."/>
            <person name="Neale D.B."/>
        </authorList>
    </citation>
    <scope>NUCLEOTIDE SEQUENCE</scope>
    <source>
        <tissue evidence="1">Leaves</tissue>
    </source>
</reference>
<accession>A0A833XXL8</accession>
<dbReference type="InterPro" id="IPR008480">
    <property type="entry name" value="DUF761_pln"/>
</dbReference>
<organism evidence="1 2">
    <name type="scientific">Juglans regia</name>
    <name type="common">English walnut</name>
    <dbReference type="NCBI Taxonomy" id="51240"/>
    <lineage>
        <taxon>Eukaryota</taxon>
        <taxon>Viridiplantae</taxon>
        <taxon>Streptophyta</taxon>
        <taxon>Embryophyta</taxon>
        <taxon>Tracheophyta</taxon>
        <taxon>Spermatophyta</taxon>
        <taxon>Magnoliopsida</taxon>
        <taxon>eudicotyledons</taxon>
        <taxon>Gunneridae</taxon>
        <taxon>Pentapetalae</taxon>
        <taxon>rosids</taxon>
        <taxon>fabids</taxon>
        <taxon>Fagales</taxon>
        <taxon>Juglandaceae</taxon>
        <taxon>Juglans</taxon>
    </lineage>
</organism>
<dbReference type="PANTHER" id="PTHR33450">
    <property type="entry name" value="EMB|CAB67623.1-RELATED"/>
    <property type="match status" value="1"/>
</dbReference>
<protein>
    <recommendedName>
        <fullName evidence="3">DUF761 domain-containing protein</fullName>
    </recommendedName>
</protein>
<evidence type="ECO:0008006" key="3">
    <source>
        <dbReference type="Google" id="ProtNLM"/>
    </source>
</evidence>
<feature type="non-terminal residue" evidence="1">
    <location>
        <position position="1"/>
    </location>
</feature>
<proteinExistence type="predicted"/>
<comment type="caution">
    <text evidence="1">The sequence shown here is derived from an EMBL/GenBank/DDBJ whole genome shotgun (WGS) entry which is preliminary data.</text>
</comment>
<dbReference type="EMBL" id="LIHL02000004">
    <property type="protein sequence ID" value="KAF5473353.1"/>
    <property type="molecule type" value="Genomic_DNA"/>
</dbReference>
<gene>
    <name evidence="1" type="ORF">F2P56_009970</name>
</gene>
<dbReference type="PANTHER" id="PTHR33450:SF4">
    <property type="entry name" value="OS04G0665666 PROTEIN"/>
    <property type="match status" value="1"/>
</dbReference>
<dbReference type="AlphaFoldDB" id="A0A833XXL8"/>
<dbReference type="Pfam" id="PF05553">
    <property type="entry name" value="DUF761"/>
    <property type="match status" value="1"/>
</dbReference>
<dbReference type="Gramene" id="Jr04_19570_p1">
    <property type="protein sequence ID" value="cds.Jr04_19570_p1"/>
    <property type="gene ID" value="Jr04_19570"/>
</dbReference>
<dbReference type="Proteomes" id="UP000619265">
    <property type="component" value="Unassembled WGS sequence"/>
</dbReference>
<name>A0A833XXL8_JUGRE</name>
<evidence type="ECO:0000313" key="1">
    <source>
        <dbReference type="EMBL" id="KAF5473353.1"/>
    </source>
</evidence>
<evidence type="ECO:0000313" key="2">
    <source>
        <dbReference type="Proteomes" id="UP000619265"/>
    </source>
</evidence>